<dbReference type="EMBL" id="JACIIX010000019">
    <property type="protein sequence ID" value="MBB6212229.1"/>
    <property type="molecule type" value="Genomic_DNA"/>
</dbReference>
<dbReference type="NCBIfam" id="TIGR01182">
    <property type="entry name" value="eda"/>
    <property type="match status" value="1"/>
</dbReference>
<dbReference type="InterPro" id="IPR013785">
    <property type="entry name" value="Aldolase_TIM"/>
</dbReference>
<reference evidence="9 10" key="1">
    <citation type="submission" date="2020-08" db="EMBL/GenBank/DDBJ databases">
        <title>Genomic Encyclopedia of Type Strains, Phase IV (KMG-IV): sequencing the most valuable type-strain genomes for metagenomic binning, comparative biology and taxonomic classification.</title>
        <authorList>
            <person name="Goeker M."/>
        </authorList>
    </citation>
    <scope>NUCLEOTIDE SEQUENCE [LARGE SCALE GENOMIC DNA]</scope>
    <source>
        <strain evidence="9 10">DSM 11590</strain>
    </source>
</reference>
<dbReference type="GO" id="GO:0008675">
    <property type="term" value="F:2-dehydro-3-deoxy-phosphogluconate aldolase activity"/>
    <property type="evidence" value="ECO:0007669"/>
    <property type="project" value="UniProtKB-EC"/>
</dbReference>
<gene>
    <name evidence="9" type="ORF">FHS48_003679</name>
</gene>
<evidence type="ECO:0000313" key="9">
    <source>
        <dbReference type="EMBL" id="MBB6212229.1"/>
    </source>
</evidence>
<dbReference type="Gene3D" id="3.20.20.70">
    <property type="entry name" value="Aldolase class I"/>
    <property type="match status" value="1"/>
</dbReference>
<evidence type="ECO:0000256" key="4">
    <source>
        <dbReference type="ARBA" id="ARBA00011233"/>
    </source>
</evidence>
<dbReference type="InterPro" id="IPR031338">
    <property type="entry name" value="KDPG/KHG_AS_2"/>
</dbReference>
<dbReference type="AlphaFoldDB" id="A0A7W9ZL49"/>
<dbReference type="PROSITE" id="PS00159">
    <property type="entry name" value="ALDOLASE_KDPG_KHG_1"/>
    <property type="match status" value="1"/>
</dbReference>
<keyword evidence="10" id="KW-1185">Reference proteome</keyword>
<keyword evidence="7" id="KW-0704">Schiff base</keyword>
<evidence type="ECO:0000256" key="6">
    <source>
        <dbReference type="ARBA" id="ARBA00023239"/>
    </source>
</evidence>
<evidence type="ECO:0000256" key="7">
    <source>
        <dbReference type="ARBA" id="ARBA00023270"/>
    </source>
</evidence>
<evidence type="ECO:0000256" key="1">
    <source>
        <dbReference type="ARBA" id="ARBA00000654"/>
    </source>
</evidence>
<comment type="catalytic activity">
    <reaction evidence="1">
        <text>2-dehydro-3-deoxy-6-phospho-D-gluconate = D-glyceraldehyde 3-phosphate + pyruvate</text>
        <dbReference type="Rhea" id="RHEA:17089"/>
        <dbReference type="ChEBI" id="CHEBI:15361"/>
        <dbReference type="ChEBI" id="CHEBI:57569"/>
        <dbReference type="ChEBI" id="CHEBI:59776"/>
        <dbReference type="EC" id="4.1.2.14"/>
    </reaction>
</comment>
<evidence type="ECO:0000256" key="2">
    <source>
        <dbReference type="ARBA" id="ARBA00004736"/>
    </source>
</evidence>
<dbReference type="RefSeq" id="WP_184265817.1">
    <property type="nucleotide sequence ID" value="NZ_JACIIX010000019.1"/>
</dbReference>
<evidence type="ECO:0000256" key="5">
    <source>
        <dbReference type="ARBA" id="ARBA00013063"/>
    </source>
</evidence>
<dbReference type="InterPro" id="IPR000887">
    <property type="entry name" value="Aldlse_KDPG_KHG"/>
</dbReference>
<dbReference type="InterPro" id="IPR031337">
    <property type="entry name" value="KDPG/KHG_AS_1"/>
</dbReference>
<comment type="pathway">
    <text evidence="2">Carbohydrate acid metabolism; 2-dehydro-3-deoxy-D-gluconate degradation; D-glyceraldehyde 3-phosphate and pyruvate from 2-dehydro-3-deoxy-D-gluconate: step 2/2.</text>
</comment>
<protein>
    <recommendedName>
        <fullName evidence="5">2-dehydro-3-deoxy-phosphogluconate aldolase</fullName>
        <ecNumber evidence="5">4.1.2.14</ecNumber>
    </recommendedName>
</protein>
<organism evidence="9 10">
    <name type="scientific">Novispirillum itersonii</name>
    <name type="common">Aquaspirillum itersonii</name>
    <dbReference type="NCBI Taxonomy" id="189"/>
    <lineage>
        <taxon>Bacteria</taxon>
        <taxon>Pseudomonadati</taxon>
        <taxon>Pseudomonadota</taxon>
        <taxon>Alphaproteobacteria</taxon>
        <taxon>Rhodospirillales</taxon>
        <taxon>Novispirillaceae</taxon>
        <taxon>Novispirillum</taxon>
    </lineage>
</organism>
<dbReference type="NCBIfam" id="NF004325">
    <property type="entry name" value="PRK05718.1"/>
    <property type="match status" value="1"/>
</dbReference>
<comment type="caution">
    <text evidence="9">The sequence shown here is derived from an EMBL/GenBank/DDBJ whole genome shotgun (WGS) entry which is preliminary data.</text>
</comment>
<dbReference type="Proteomes" id="UP000544872">
    <property type="component" value="Unassembled WGS sequence"/>
</dbReference>
<proteinExistence type="inferred from homology"/>
<dbReference type="PANTHER" id="PTHR30246:SF1">
    <property type="entry name" value="2-DEHYDRO-3-DEOXY-6-PHOSPHOGALACTONATE ALDOLASE-RELATED"/>
    <property type="match status" value="1"/>
</dbReference>
<dbReference type="PROSITE" id="PS00160">
    <property type="entry name" value="ALDOLASE_KDPG_KHG_2"/>
    <property type="match status" value="1"/>
</dbReference>
<sequence length="209" mass="20922">MTLNALSVLRLSPVMPVIVIRDAARAVDLAHALVAGGIRALEVTLRTAAALEAIRAIRDAVPQAVVGAGTVCTPDQLKQAIDAGAAFAISPGLPSRLAVAGRDCGIPLIPGIATPTEAMEAQDQGYDVLKLFPAEAVGGKALLKAIGGPLPHLTFCPTGGIDVTSAPGYLALPNVAAVGGSWLTPDAAVAAGDWEKIIALATEASALGG</sequence>
<comment type="subunit">
    <text evidence="4">Homotrimer.</text>
</comment>
<dbReference type="CDD" id="cd00452">
    <property type="entry name" value="KDPG_aldolase"/>
    <property type="match status" value="1"/>
</dbReference>
<evidence type="ECO:0000256" key="3">
    <source>
        <dbReference type="ARBA" id="ARBA00006906"/>
    </source>
</evidence>
<dbReference type="PANTHER" id="PTHR30246">
    <property type="entry name" value="2-KETO-3-DEOXY-6-PHOSPHOGLUCONATE ALDOLASE"/>
    <property type="match status" value="1"/>
</dbReference>
<keyword evidence="8" id="KW-0119">Carbohydrate metabolism</keyword>
<keyword evidence="6 9" id="KW-0456">Lyase</keyword>
<accession>A0A7W9ZL49</accession>
<name>A0A7W9ZL49_NOVIT</name>
<comment type="similarity">
    <text evidence="3">Belongs to the KHG/KDPG aldolase family.</text>
</comment>
<dbReference type="SUPFAM" id="SSF51569">
    <property type="entry name" value="Aldolase"/>
    <property type="match status" value="1"/>
</dbReference>
<dbReference type="Pfam" id="PF01081">
    <property type="entry name" value="Aldolase"/>
    <property type="match status" value="1"/>
</dbReference>
<dbReference type="EC" id="4.1.2.14" evidence="5"/>
<evidence type="ECO:0000256" key="8">
    <source>
        <dbReference type="ARBA" id="ARBA00023277"/>
    </source>
</evidence>
<evidence type="ECO:0000313" key="10">
    <source>
        <dbReference type="Proteomes" id="UP000544872"/>
    </source>
</evidence>